<evidence type="ECO:0000256" key="11">
    <source>
        <dbReference type="ARBA" id="ARBA00023160"/>
    </source>
</evidence>
<keyword evidence="5" id="KW-0276">Fatty acid metabolism</keyword>
<keyword evidence="10 12" id="KW-0472">Membrane</keyword>
<dbReference type="STRING" id="1518501.CQ10_09470"/>
<dbReference type="GO" id="GO:0006633">
    <property type="term" value="P:fatty acid biosynthetic process"/>
    <property type="evidence" value="ECO:0007669"/>
    <property type="project" value="UniProtKB-KW"/>
</dbReference>
<evidence type="ECO:0000256" key="2">
    <source>
        <dbReference type="ARBA" id="ARBA00008749"/>
    </source>
</evidence>
<keyword evidence="15" id="KW-1185">Reference proteome</keyword>
<evidence type="ECO:0000256" key="4">
    <source>
        <dbReference type="ARBA" id="ARBA00022692"/>
    </source>
</evidence>
<dbReference type="InterPro" id="IPR005804">
    <property type="entry name" value="FA_desaturase_dom"/>
</dbReference>
<feature type="transmembrane region" description="Helical" evidence="12">
    <location>
        <begin position="181"/>
        <end position="202"/>
    </location>
</feature>
<feature type="domain" description="Fatty acid desaturase" evidence="13">
    <location>
        <begin position="54"/>
        <end position="262"/>
    </location>
</feature>
<evidence type="ECO:0000256" key="9">
    <source>
        <dbReference type="ARBA" id="ARBA00023098"/>
    </source>
</evidence>
<evidence type="ECO:0000256" key="6">
    <source>
        <dbReference type="ARBA" id="ARBA00022989"/>
    </source>
</evidence>
<dbReference type="CDD" id="cd03505">
    <property type="entry name" value="Delta9-FADS-like"/>
    <property type="match status" value="1"/>
</dbReference>
<dbReference type="Pfam" id="PF00487">
    <property type="entry name" value="FA_desaturase"/>
    <property type="match status" value="1"/>
</dbReference>
<keyword evidence="3" id="KW-0444">Lipid biosynthesis</keyword>
<dbReference type="Proteomes" id="UP000051913">
    <property type="component" value="Unassembled WGS sequence"/>
</dbReference>
<feature type="transmembrane region" description="Helical" evidence="12">
    <location>
        <begin position="91"/>
        <end position="110"/>
    </location>
</feature>
<name>A0A0R3L5N2_9BRAD</name>
<evidence type="ECO:0000313" key="14">
    <source>
        <dbReference type="EMBL" id="KRR03098.1"/>
    </source>
</evidence>
<keyword evidence="6 12" id="KW-1133">Transmembrane helix</keyword>
<reference evidence="14 15" key="1">
    <citation type="submission" date="2014-03" db="EMBL/GenBank/DDBJ databases">
        <title>Bradyrhizobium valentinum sp. nov., isolated from effective nodules of Lupinus mariae-josephae, a lupine endemic of basic-lime soils in Eastern Spain.</title>
        <authorList>
            <person name="Duran D."/>
            <person name="Rey L."/>
            <person name="Navarro A."/>
            <person name="Busquets A."/>
            <person name="Imperial J."/>
            <person name="Ruiz-Argueso T."/>
        </authorList>
    </citation>
    <scope>NUCLEOTIDE SEQUENCE [LARGE SCALE GENOMIC DNA]</scope>
    <source>
        <strain evidence="14 15">LmjM3</strain>
    </source>
</reference>
<keyword evidence="11" id="KW-0275">Fatty acid biosynthesis</keyword>
<comment type="similarity">
    <text evidence="2">Belongs to the fatty acid desaturase type 2 family.</text>
</comment>
<keyword evidence="7" id="KW-0560">Oxidoreductase</keyword>
<dbReference type="AlphaFoldDB" id="A0A0R3L5N2"/>
<sequence length="324" mass="36355">MMVQEQHDFYKVNSLTNLDEASPVEGTIVWDAPRSLWNGAMLLGAIVLGPLTSSWSALAVFLITAAITLCAGHSVGFHRRLIHRSFECPKWLERTLVWFGTAVGMGGPLWTIRVHDSRDWAQRQVDCHPFLAHRKDFWLDGLLYLHGRLVLKRPPGFDPGPGIGDDPFYQFLDRTWMLHQIPIALVLYWLGGWPFVVWGVFVRVAACTTMHWGISYFAHTQGEQDWTVDGAVVQAHNVPLMAIPTMGESWHNNHHAFPGSARHGLYPGQIDLGWEFVRLLRALGLAWNVQVPAELPPRPGISPVRARSLSVCAPGQAEISRVQL</sequence>
<proteinExistence type="inferred from homology"/>
<gene>
    <name evidence="14" type="ORF">CP49_03885</name>
</gene>
<evidence type="ECO:0000256" key="1">
    <source>
        <dbReference type="ARBA" id="ARBA00004141"/>
    </source>
</evidence>
<keyword evidence="8" id="KW-0408">Iron</keyword>
<evidence type="ECO:0000256" key="7">
    <source>
        <dbReference type="ARBA" id="ARBA00023002"/>
    </source>
</evidence>
<dbReference type="PANTHER" id="PTHR11351">
    <property type="entry name" value="ACYL-COA DESATURASE"/>
    <property type="match status" value="1"/>
</dbReference>
<evidence type="ECO:0000313" key="15">
    <source>
        <dbReference type="Proteomes" id="UP000051913"/>
    </source>
</evidence>
<dbReference type="GO" id="GO:0016717">
    <property type="term" value="F:oxidoreductase activity, acting on paired donors, with oxidation of a pair of donors resulting in the reduction of molecular oxygen to two molecules of water"/>
    <property type="evidence" value="ECO:0007669"/>
    <property type="project" value="InterPro"/>
</dbReference>
<accession>A0A0R3L5N2</accession>
<dbReference type="EMBL" id="LLXX01000143">
    <property type="protein sequence ID" value="KRR03098.1"/>
    <property type="molecule type" value="Genomic_DNA"/>
</dbReference>
<evidence type="ECO:0000256" key="10">
    <source>
        <dbReference type="ARBA" id="ARBA00023136"/>
    </source>
</evidence>
<comment type="caution">
    <text evidence="14">The sequence shown here is derived from an EMBL/GenBank/DDBJ whole genome shotgun (WGS) entry which is preliminary data.</text>
</comment>
<evidence type="ECO:0000256" key="3">
    <source>
        <dbReference type="ARBA" id="ARBA00022516"/>
    </source>
</evidence>
<organism evidence="14 15">
    <name type="scientific">Bradyrhizobium valentinum</name>
    <dbReference type="NCBI Taxonomy" id="1518501"/>
    <lineage>
        <taxon>Bacteria</taxon>
        <taxon>Pseudomonadati</taxon>
        <taxon>Pseudomonadota</taxon>
        <taxon>Alphaproteobacteria</taxon>
        <taxon>Hyphomicrobiales</taxon>
        <taxon>Nitrobacteraceae</taxon>
        <taxon>Bradyrhizobium</taxon>
    </lineage>
</organism>
<evidence type="ECO:0000256" key="12">
    <source>
        <dbReference type="SAM" id="Phobius"/>
    </source>
</evidence>
<dbReference type="GO" id="GO:0016020">
    <property type="term" value="C:membrane"/>
    <property type="evidence" value="ECO:0007669"/>
    <property type="project" value="UniProtKB-SubCell"/>
</dbReference>
<evidence type="ECO:0000256" key="5">
    <source>
        <dbReference type="ARBA" id="ARBA00022832"/>
    </source>
</evidence>
<keyword evidence="4 12" id="KW-0812">Transmembrane</keyword>
<evidence type="ECO:0000256" key="8">
    <source>
        <dbReference type="ARBA" id="ARBA00023004"/>
    </source>
</evidence>
<evidence type="ECO:0000259" key="13">
    <source>
        <dbReference type="Pfam" id="PF00487"/>
    </source>
</evidence>
<dbReference type="InterPro" id="IPR015876">
    <property type="entry name" value="Acyl-CoA_DS"/>
</dbReference>
<comment type="subcellular location">
    <subcellularLocation>
        <location evidence="1">Membrane</location>
        <topology evidence="1">Multi-pass membrane protein</topology>
    </subcellularLocation>
</comment>
<feature type="transmembrane region" description="Helical" evidence="12">
    <location>
        <begin position="40"/>
        <end position="70"/>
    </location>
</feature>
<keyword evidence="9" id="KW-0443">Lipid metabolism</keyword>
<protein>
    <submittedName>
        <fullName evidence="14">Fatty acid desaturase</fullName>
    </submittedName>
</protein>
<dbReference type="PANTHER" id="PTHR11351:SF31">
    <property type="entry name" value="DESATURASE 1, ISOFORM A-RELATED"/>
    <property type="match status" value="1"/>
</dbReference>